<proteinExistence type="predicted"/>
<dbReference type="EMBL" id="KN726226">
    <property type="protein sequence ID" value="KIH69071.1"/>
    <property type="molecule type" value="Genomic_DNA"/>
</dbReference>
<feature type="region of interest" description="Disordered" evidence="1">
    <location>
        <begin position="245"/>
        <end position="267"/>
    </location>
</feature>
<organism evidence="2 3">
    <name type="scientific">Ancylostoma duodenale</name>
    <dbReference type="NCBI Taxonomy" id="51022"/>
    <lineage>
        <taxon>Eukaryota</taxon>
        <taxon>Metazoa</taxon>
        <taxon>Ecdysozoa</taxon>
        <taxon>Nematoda</taxon>
        <taxon>Chromadorea</taxon>
        <taxon>Rhabditida</taxon>
        <taxon>Rhabditina</taxon>
        <taxon>Rhabditomorpha</taxon>
        <taxon>Strongyloidea</taxon>
        <taxon>Ancylostomatidae</taxon>
        <taxon>Ancylostomatinae</taxon>
        <taxon>Ancylostoma</taxon>
    </lineage>
</organism>
<evidence type="ECO:0000256" key="1">
    <source>
        <dbReference type="SAM" id="MobiDB-lite"/>
    </source>
</evidence>
<dbReference type="Proteomes" id="UP000054047">
    <property type="component" value="Unassembled WGS sequence"/>
</dbReference>
<protein>
    <submittedName>
        <fullName evidence="2">Uncharacterized protein</fullName>
    </submittedName>
</protein>
<accession>A0A0C2HHF4</accession>
<reference evidence="2 3" key="1">
    <citation type="submission" date="2013-12" db="EMBL/GenBank/DDBJ databases">
        <title>Draft genome of the parsitic nematode Ancylostoma duodenale.</title>
        <authorList>
            <person name="Mitreva M."/>
        </authorList>
    </citation>
    <scope>NUCLEOTIDE SEQUENCE [LARGE SCALE GENOMIC DNA]</scope>
    <source>
        <strain evidence="2 3">Zhejiang</strain>
    </source>
</reference>
<gene>
    <name evidence="2" type="ORF">ANCDUO_00588</name>
</gene>
<dbReference type="OrthoDB" id="5861107at2759"/>
<keyword evidence="3" id="KW-1185">Reference proteome</keyword>
<dbReference type="AlphaFoldDB" id="A0A0C2HHF4"/>
<name>A0A0C2HHF4_9BILA</name>
<evidence type="ECO:0000313" key="2">
    <source>
        <dbReference type="EMBL" id="KIH69071.1"/>
    </source>
</evidence>
<sequence>MAFMTFIESLLKVTDVTGLARSMTSEICTEMVMMELPPEIEEKERKPIKEGPTAFAAPASAALSEKDGPRRGIATRVTTTFKQLREVLNEWKANKIWIIVRPCDEGFSDSEICEIVRACDQQFEDGERVVTAWPPLVEKNAGTWKTMAEIWAMLGKTIKKRVGPGQCIVTANSKVETGKVFCECGVPQACLFYYRADCSVSCAKTLYEKIRRRVGAEAPIPELKPLDHLPMKALATRGGGMWRSWGTGDSRSIERPAKRRDLGADSA</sequence>
<evidence type="ECO:0000313" key="3">
    <source>
        <dbReference type="Proteomes" id="UP000054047"/>
    </source>
</evidence>
<feature type="compositionally biased region" description="Basic and acidic residues" evidence="1">
    <location>
        <begin position="251"/>
        <end position="267"/>
    </location>
</feature>